<sequence length="206" mass="23849">MPVHVRLFTSSSRIYTPTFRYAARSHCLICPLSTPPPFKPATPVIIRVIRYQPPRIFTVSMFQPTARSFSVHNDGTIMNISIIHIRFQRYSCLMSNPHPYPIHRPIRSLLPATPSVPNHVCSAQTNESNRSGKPSGIRLNSQIRRRSEQHQFRRAERMFVHHPNRSNAKCPTPVRSTTPDSVRVRSRHCNRRKKKHFHVLPLLNSH</sequence>
<proteinExistence type="predicted"/>
<comment type="caution">
    <text evidence="2">The sequence shown here is derived from an EMBL/GenBank/DDBJ whole genome shotgun (WGS) entry which is preliminary data.</text>
</comment>
<dbReference type="AlphaFoldDB" id="A0A9Q0NNB9"/>
<evidence type="ECO:0000256" key="1">
    <source>
        <dbReference type="SAM" id="MobiDB-lite"/>
    </source>
</evidence>
<keyword evidence="3" id="KW-1185">Reference proteome</keyword>
<evidence type="ECO:0000313" key="3">
    <source>
        <dbReference type="Proteomes" id="UP001151529"/>
    </source>
</evidence>
<feature type="compositionally biased region" description="Polar residues" evidence="1">
    <location>
        <begin position="123"/>
        <end position="142"/>
    </location>
</feature>
<name>A0A9Q0NNB9_SALVM</name>
<dbReference type="EMBL" id="JAPFFL010000018">
    <property type="protein sequence ID" value="KAJ6672839.1"/>
    <property type="molecule type" value="Genomic_DNA"/>
</dbReference>
<evidence type="ECO:0000313" key="2">
    <source>
        <dbReference type="EMBL" id="KAJ6672839.1"/>
    </source>
</evidence>
<dbReference type="Proteomes" id="UP001151529">
    <property type="component" value="Chromosome 12"/>
</dbReference>
<feature type="region of interest" description="Disordered" evidence="1">
    <location>
        <begin position="123"/>
        <end position="145"/>
    </location>
</feature>
<reference evidence="2" key="1">
    <citation type="submission" date="2022-11" db="EMBL/GenBank/DDBJ databases">
        <authorList>
            <person name="Hyden B.L."/>
            <person name="Feng K."/>
            <person name="Yates T."/>
            <person name="Jawdy S."/>
            <person name="Smart L.B."/>
            <person name="Muchero W."/>
        </authorList>
    </citation>
    <scope>NUCLEOTIDE SEQUENCE</scope>
    <source>
        <tissue evidence="2">Shoot tip</tissue>
    </source>
</reference>
<protein>
    <submittedName>
        <fullName evidence="2">Uncharacterized protein</fullName>
    </submittedName>
</protein>
<reference evidence="2" key="2">
    <citation type="journal article" date="2023" name="Int. J. Mol. Sci.">
        <title>De Novo Assembly and Annotation of 11 Diverse Shrub Willow (Salix) Genomes Reveals Novel Gene Organization in Sex-Linked Regions.</title>
        <authorList>
            <person name="Hyden B."/>
            <person name="Feng K."/>
            <person name="Yates T.B."/>
            <person name="Jawdy S."/>
            <person name="Cereghino C."/>
            <person name="Smart L.B."/>
            <person name="Muchero W."/>
        </authorList>
    </citation>
    <scope>NUCLEOTIDE SEQUENCE [LARGE SCALE GENOMIC DNA]</scope>
    <source>
        <tissue evidence="2">Shoot tip</tissue>
    </source>
</reference>
<organism evidence="2 3">
    <name type="scientific">Salix viminalis</name>
    <name type="common">Common osier</name>
    <name type="synonym">Basket willow</name>
    <dbReference type="NCBI Taxonomy" id="40686"/>
    <lineage>
        <taxon>Eukaryota</taxon>
        <taxon>Viridiplantae</taxon>
        <taxon>Streptophyta</taxon>
        <taxon>Embryophyta</taxon>
        <taxon>Tracheophyta</taxon>
        <taxon>Spermatophyta</taxon>
        <taxon>Magnoliopsida</taxon>
        <taxon>eudicotyledons</taxon>
        <taxon>Gunneridae</taxon>
        <taxon>Pentapetalae</taxon>
        <taxon>rosids</taxon>
        <taxon>fabids</taxon>
        <taxon>Malpighiales</taxon>
        <taxon>Salicaceae</taxon>
        <taxon>Saliceae</taxon>
        <taxon>Salix</taxon>
    </lineage>
</organism>
<accession>A0A9Q0NNB9</accession>
<gene>
    <name evidence="2" type="ORF">OIU85_014112</name>
</gene>